<name>Q9H6H2_HUMAN</name>
<proteinExistence type="evidence at protein level"/>
<dbReference type="AlphaFoldDB" id="Q9H6H2"/>
<evidence type="ECO:0000313" key="3">
    <source>
        <dbReference type="EMBL" id="EAW69510.1"/>
    </source>
</evidence>
<evidence type="ECO:0000313" key="2">
    <source>
        <dbReference type="EMBL" id="BAB15287.1"/>
    </source>
</evidence>
<evidence type="ECO:0000256" key="1">
    <source>
        <dbReference type="SAM" id="SignalP"/>
    </source>
</evidence>
<comment type="interaction">
    <interactant intactId="EBI-10307610">
        <id>Q9H6H2</id>
    </interactant>
    <interactant intactId="EBI-10194609">
        <id>Q9H4Y5</id>
        <label>GSTO2</label>
    </interactant>
    <organismsDiffer>false</organismsDiffer>
    <experiments>3</experiments>
</comment>
<comment type="interaction">
    <interactant intactId="EBI-10307610">
        <id>Q9H6H2</id>
    </interactant>
    <interactant intactId="EBI-348380">
        <id>P25788</id>
        <label>PSMA3</label>
    </interactant>
    <organismsDiffer>false</organismsDiffer>
    <experiments>3</experiments>
</comment>
<sequence length="189" mass="19056">MSRVPGPGGLGAAFSPLAGLHLALAGGLALRGCDPLPPGPPQPTTATGEEIGTRLSQMQGAVRDEAARTLVSGPWDSGGARGGGCSGPRCSLTFVSLASARLREQETRPWPGSSASHARTLGSVLSGAVGHTPEEAGVRAVGLGPLLVAVSGTRGGQYHRLRRGSAALHVRASYCLMENPPEPPSIVGS</sequence>
<reference evidence="3" key="3">
    <citation type="submission" date="2005-09" db="EMBL/GenBank/DDBJ databases">
        <authorList>
            <person name="Mural R.J."/>
            <person name="Istrail S."/>
            <person name="Sutton G."/>
            <person name="Florea L."/>
            <person name="Halpern A.L."/>
            <person name="Mobarry C.M."/>
            <person name="Lippert R."/>
            <person name="Walenz B."/>
            <person name="Shatkay H."/>
            <person name="Dew I."/>
            <person name="Miller J.R."/>
            <person name="Flanigan M.J."/>
            <person name="Edwards N.J."/>
            <person name="Bolanos R."/>
            <person name="Fasulo D."/>
            <person name="Halldorsson B.V."/>
            <person name="Hannenhalli S."/>
            <person name="Turner R."/>
            <person name="Yooseph S."/>
            <person name="Lu F."/>
            <person name="Nusskern D.R."/>
            <person name="Shue B.C."/>
            <person name="Zheng X.H."/>
            <person name="Zhong F."/>
            <person name="Delcher A.L."/>
            <person name="Huson D.H."/>
            <person name="Kravitz S.A."/>
            <person name="Mouchard L."/>
            <person name="Reinert K."/>
            <person name="Remington K.A."/>
            <person name="Clark A.G."/>
            <person name="Waterman M.S."/>
            <person name="Eichler E.E."/>
            <person name="Adams M.D."/>
            <person name="Hunkapiller M.W."/>
            <person name="Myers E.W."/>
            <person name="Venter J.C."/>
        </authorList>
    </citation>
    <scope>NUCLEOTIDE SEQUENCE</scope>
</reference>
<dbReference type="IntAct" id="Q9H6H2">
    <property type="interactions" value="3"/>
</dbReference>
<feature type="signal peptide" evidence="1">
    <location>
        <begin position="1"/>
        <end position="25"/>
    </location>
</feature>
<gene>
    <name evidence="3" type="primary">MUM1</name>
    <name evidence="3" type="ORF">hCG_2018726</name>
</gene>
<dbReference type="EMBL" id="CH471139">
    <property type="protein sequence ID" value="EAW69510.1"/>
    <property type="molecule type" value="Genomic_DNA"/>
</dbReference>
<comment type="interaction">
    <interactant intactId="EBI-10307610">
        <id>Q9H6H2</id>
    </interactant>
    <interactant intactId="EBI-748397">
        <id>P50222</id>
        <label>MEOX2</label>
    </interactant>
    <organismsDiffer>false</organismsDiffer>
    <experiments>3</experiments>
</comment>
<reference evidence="3" key="2">
    <citation type="journal article" date="2001" name="Science">
        <title>The sequence of the human genome.</title>
        <authorList>
            <person name="Venter J.C."/>
            <person name="Adams M.D."/>
            <person name="Myers E.W."/>
            <person name="Li P.W."/>
            <person name="Mural R.J."/>
            <person name="Sutton G.G."/>
            <person name="Smith H.O."/>
            <person name="Yandell M."/>
            <person name="Evans C.A."/>
            <person name="Holt R.A."/>
            <person name="Gocayne J.D."/>
            <person name="Amanatides P."/>
            <person name="Ballew R.M."/>
            <person name="Huson D.H."/>
            <person name="Wortman J.R."/>
            <person name="Zhang Q."/>
            <person name="Kodira C.D."/>
            <person name="Zheng X.H."/>
            <person name="Chen L."/>
            <person name="Skupski M."/>
            <person name="Subramanian G."/>
            <person name="Thomas P.D."/>
            <person name="Zhang J."/>
            <person name="Gabor Miklos G.L."/>
            <person name="Nelson C."/>
            <person name="Broder S."/>
            <person name="Clark A.G."/>
            <person name="Nadeau J."/>
            <person name="McKusick V.A."/>
            <person name="Zinder N."/>
            <person name="Levine A.J."/>
            <person name="Roberts R.J."/>
            <person name="Simon M."/>
            <person name="Slayman C."/>
            <person name="Hunkapiller M."/>
            <person name="Bolanos R."/>
            <person name="Delcher A."/>
            <person name="Dew I."/>
            <person name="Fasulo D."/>
            <person name="Flanigan M."/>
            <person name="Florea L."/>
            <person name="Halpern A."/>
            <person name="Hannenhalli S."/>
            <person name="Kravitz S."/>
            <person name="Levy S."/>
            <person name="Mobarry C."/>
            <person name="Reinert K."/>
            <person name="Remington K."/>
            <person name="Abu-Threideh J."/>
            <person name="Beasley E."/>
            <person name="Biddick K."/>
            <person name="Bonazzi V."/>
            <person name="Brandon R."/>
            <person name="Cargill M."/>
            <person name="Chandramouliswaran I."/>
            <person name="Charlab R."/>
            <person name="Chaturvedi K."/>
            <person name="Deng Z."/>
            <person name="Di Francesco V."/>
            <person name="Dunn P."/>
            <person name="Eilbeck K."/>
            <person name="Evangelista C."/>
            <person name="Gabrielian A.E."/>
            <person name="Gan W."/>
            <person name="Ge W."/>
            <person name="Gong F."/>
            <person name="Gu Z."/>
            <person name="Guan P."/>
            <person name="Heiman T.J."/>
            <person name="Higgins M.E."/>
            <person name="Ji R.R."/>
            <person name="Ke Z."/>
            <person name="Ketchum K.A."/>
            <person name="Lai Z."/>
            <person name="Lei Y."/>
            <person name="Li Z."/>
            <person name="Li J."/>
            <person name="Liang Y."/>
            <person name="Lin X."/>
            <person name="Lu F."/>
            <person name="Merkulov G.V."/>
            <person name="Milshina N."/>
            <person name="Moore H.M."/>
            <person name="Naik A.K."/>
            <person name="Narayan V.A."/>
            <person name="Neelam B."/>
            <person name="Nusskern D."/>
            <person name="Rusch D.B."/>
            <person name="Salzberg S."/>
            <person name="Shao W."/>
            <person name="Shue B."/>
            <person name="Sun J."/>
            <person name="Wang Z."/>
            <person name="Wang A."/>
            <person name="Wang X."/>
            <person name="Wang J."/>
            <person name="Wei M."/>
            <person name="Wides R."/>
            <person name="Xiao C."/>
            <person name="Yan C."/>
            <person name="Yao A."/>
            <person name="Ye J."/>
            <person name="Zhan M."/>
            <person name="Zhang W."/>
            <person name="Zhang H."/>
            <person name="Zhao Q."/>
            <person name="Zheng L."/>
            <person name="Zhong F."/>
            <person name="Zhong W."/>
            <person name="Zhu S."/>
            <person name="Zhao S."/>
            <person name="Gilbert D."/>
            <person name="Baumhueter S."/>
            <person name="Spier G."/>
            <person name="Carter C."/>
            <person name="Cravchik A."/>
            <person name="Woodage T."/>
            <person name="Ali F."/>
            <person name="An H."/>
            <person name="Awe A."/>
            <person name="Baldwin D."/>
            <person name="Baden H."/>
            <person name="Barnstead M."/>
            <person name="Barrow I."/>
            <person name="Beeson K."/>
            <person name="Busam D."/>
            <person name="Carver A."/>
            <person name="Center A."/>
            <person name="Cheng M.L."/>
            <person name="Curry L."/>
            <person name="Danaher S."/>
            <person name="Davenport L."/>
            <person name="Desilets R."/>
            <person name="Dietz S."/>
            <person name="Dodson K."/>
            <person name="Doup L."/>
            <person name="Ferriera S."/>
            <person name="Garg N."/>
            <person name="Gluecksmann A."/>
            <person name="Hart B."/>
            <person name="Haynes J."/>
            <person name="Haynes C."/>
            <person name="Heiner C."/>
            <person name="Hladun S."/>
            <person name="Hostin D."/>
            <person name="Houck J."/>
            <person name="Howland T."/>
            <person name="Ibegwam C."/>
            <person name="Johnson J."/>
            <person name="Kalush F."/>
            <person name="Kline L."/>
            <person name="Koduru S."/>
            <person name="Love A."/>
            <person name="Mann F."/>
            <person name="May D."/>
            <person name="McCawley S."/>
            <person name="McIntosh T."/>
            <person name="McMullen I."/>
            <person name="Moy M."/>
            <person name="Moy L."/>
            <person name="Murphy B."/>
            <person name="Nelson K."/>
            <person name="Pfannkoch C."/>
            <person name="Pratts E."/>
            <person name="Puri V."/>
            <person name="Qureshi H."/>
            <person name="Reardon M."/>
            <person name="Rodriguez R."/>
            <person name="Rogers Y.H."/>
            <person name="Romblad D."/>
            <person name="Ruhfel B."/>
            <person name="Scott R."/>
            <person name="Sitter C."/>
            <person name="Smallwood M."/>
            <person name="Stewart E."/>
            <person name="Strong R."/>
            <person name="Suh E."/>
            <person name="Thomas R."/>
            <person name="Tint N.N."/>
            <person name="Tse S."/>
            <person name="Vech C."/>
            <person name="Wang G."/>
            <person name="Wetter J."/>
            <person name="Williams S."/>
            <person name="Williams M."/>
            <person name="Windsor S."/>
            <person name="Winn-Deen E."/>
            <person name="Wolfe K."/>
            <person name="Zaveri J."/>
            <person name="Zaveri K."/>
            <person name="Abril J.F."/>
            <person name="Guigo R."/>
            <person name="Campbell M.J."/>
            <person name="Sjolander K.V."/>
            <person name="Karlak B."/>
            <person name="Kejariwal A."/>
            <person name="Mi H."/>
            <person name="Lazareva B."/>
            <person name="Hatton T."/>
            <person name="Narechania A."/>
            <person name="Diemer K."/>
            <person name="Muruganujan A."/>
            <person name="Guo N."/>
            <person name="Sato S."/>
            <person name="Bafna V."/>
            <person name="Istrail S."/>
            <person name="Lippert R."/>
            <person name="Schwartz R."/>
            <person name="Walenz B."/>
            <person name="Yooseph S."/>
            <person name="Allen D."/>
            <person name="Basu A."/>
            <person name="Baxendale J."/>
            <person name="Blick L."/>
            <person name="Caminha M."/>
            <person name="Carnes-Stine J."/>
            <person name="Caulk P."/>
            <person name="Chiang Y.H."/>
            <person name="Coyne M."/>
            <person name="Dahlke C."/>
            <person name="Mays A."/>
            <person name="Dombroski M."/>
            <person name="Donnelly M."/>
            <person name="Ely D."/>
            <person name="Esparham S."/>
            <person name="Fosler C."/>
            <person name="Gire H."/>
            <person name="Glanowski S."/>
            <person name="Glasser K."/>
            <person name="Glodek A."/>
            <person name="Gorokhov M."/>
            <person name="Graham K."/>
            <person name="Gropman B."/>
            <person name="Harris M."/>
            <person name="Heil J."/>
            <person name="Henderson S."/>
            <person name="Hoover J."/>
            <person name="Jennings D."/>
            <person name="Jordan C."/>
            <person name="Jordan J."/>
            <person name="Kasha J."/>
            <person name="Kagan L."/>
            <person name="Kraft C."/>
            <person name="Levitsky A."/>
            <person name="Lewis M."/>
            <person name="Liu X."/>
            <person name="Lopez J."/>
            <person name="Ma D."/>
            <person name="Majoros W."/>
            <person name="McDaniel J."/>
            <person name="Murphy S."/>
            <person name="Newman M."/>
            <person name="Nguyen T."/>
            <person name="Nguyen N."/>
            <person name="Nodell M."/>
            <person name="Pan S."/>
            <person name="Peck J."/>
            <person name="Peterson M."/>
            <person name="Rowe W."/>
            <person name="Sanders R."/>
            <person name="Scott J."/>
            <person name="Simpson M."/>
            <person name="Smith T."/>
            <person name="Sprague A."/>
            <person name="Stockwell T."/>
            <person name="Turner R."/>
            <person name="Venter E."/>
            <person name="Wang M."/>
            <person name="Wen M."/>
            <person name="Wu D."/>
            <person name="Wu M."/>
            <person name="Xia A."/>
            <person name="Zandieh A."/>
            <person name="Zhu X."/>
        </authorList>
    </citation>
    <scope>NUCLEOTIDE SEQUENCE</scope>
</reference>
<feature type="chain" id="PRO_5014108113" evidence="1">
    <location>
        <begin position="26"/>
        <end position="189"/>
    </location>
</feature>
<organism evidence="2">
    <name type="scientific">Homo sapiens</name>
    <name type="common">Human</name>
    <dbReference type="NCBI Taxonomy" id="9606"/>
    <lineage>
        <taxon>Eukaryota</taxon>
        <taxon>Metazoa</taxon>
        <taxon>Chordata</taxon>
        <taxon>Craniata</taxon>
        <taxon>Vertebrata</taxon>
        <taxon>Euteleostomi</taxon>
        <taxon>Mammalia</taxon>
        <taxon>Eutheria</taxon>
        <taxon>Euarchontoglires</taxon>
        <taxon>Primates</taxon>
        <taxon>Haplorrhini</taxon>
        <taxon>Catarrhini</taxon>
        <taxon>Hominidae</taxon>
        <taxon>Homo</taxon>
    </lineage>
</organism>
<reference evidence="2" key="1">
    <citation type="submission" date="2000-08" db="EMBL/GenBank/DDBJ databases">
        <title>NEDO human cDNA sequencing project.</title>
        <authorList>
            <person name="Watanabe K."/>
            <person name="Kumagai A."/>
            <person name="Itakura S."/>
            <person name="Yamazaki M."/>
            <person name="Tashiro H."/>
            <person name="Ota T."/>
            <person name="Suzuki Y."/>
            <person name="Obayashi M."/>
            <person name="Nishi T."/>
            <person name="Shibahara T."/>
            <person name="Tanaka T."/>
            <person name="Nakamura Y."/>
            <person name="Isogai T."/>
            <person name="Sugano S."/>
        </authorList>
    </citation>
    <scope>NUCLEOTIDE SEQUENCE</scope>
</reference>
<keyword evidence="1" id="KW-0732">Signal</keyword>
<dbReference type="ChiTaRS" id="MUM1">
    <property type="organism name" value="human"/>
</dbReference>
<accession>Q9H6H2</accession>
<dbReference type="EMBL" id="AK025936">
    <property type="protein sequence ID" value="BAB15287.1"/>
    <property type="molecule type" value="mRNA"/>
</dbReference>
<protein>
    <submittedName>
        <fullName evidence="3">Melanoma associated antigen (Mutated) 1, isoform CRA_b</fullName>
    </submittedName>
    <submittedName>
        <fullName evidence="2">cDNA: FLJ22283 fis, clone HRC03873</fullName>
    </submittedName>
</protein>